<accession>A0A917U2Z6</accession>
<evidence type="ECO:0000256" key="3">
    <source>
        <dbReference type="ARBA" id="ARBA00022598"/>
    </source>
</evidence>
<reference evidence="7" key="1">
    <citation type="journal article" date="2014" name="Int. J. Syst. Evol. Microbiol.">
        <title>Complete genome sequence of Corynebacterium casei LMG S-19264T (=DSM 44701T), isolated from a smear-ripened cheese.</title>
        <authorList>
            <consortium name="US DOE Joint Genome Institute (JGI-PGF)"/>
            <person name="Walter F."/>
            <person name="Albersmeier A."/>
            <person name="Kalinowski J."/>
            <person name="Ruckert C."/>
        </authorList>
    </citation>
    <scope>NUCLEOTIDE SEQUENCE</scope>
    <source>
        <strain evidence="7">JCM 19831</strain>
    </source>
</reference>
<dbReference type="InterPro" id="IPR012340">
    <property type="entry name" value="NA-bd_OB-fold"/>
</dbReference>
<dbReference type="GO" id="GO:0006310">
    <property type="term" value="P:DNA recombination"/>
    <property type="evidence" value="ECO:0007669"/>
    <property type="project" value="InterPro"/>
</dbReference>
<dbReference type="CDD" id="cd07906">
    <property type="entry name" value="Adenylation_DNA_ligase_LigD_LigC"/>
    <property type="match status" value="1"/>
</dbReference>
<evidence type="ECO:0000256" key="1">
    <source>
        <dbReference type="ARBA" id="ARBA00007572"/>
    </source>
</evidence>
<evidence type="ECO:0000259" key="6">
    <source>
        <dbReference type="PROSITE" id="PS50160"/>
    </source>
</evidence>
<evidence type="ECO:0000313" key="8">
    <source>
        <dbReference type="Proteomes" id="UP000642070"/>
    </source>
</evidence>
<dbReference type="Gene3D" id="2.40.50.140">
    <property type="entry name" value="Nucleic acid-binding proteins"/>
    <property type="match status" value="1"/>
</dbReference>
<sequence>MTDLAVPRLPAPVPPMLASSGEVPGGSQWRYEYKWDGVRAITAVAGASVQARSRNDRDITRTYPELDALPTLVEGRVVVLDGELVALDAGGRPEFARLQDRMHVERPSAALLAAVSVRYYVFDLLYLDGESTVHLPYERRRSLLEGLGLPGLVQKGANEAGTYAVHVPRYFENRDRTIAAAHAFGLEGVMAKRLGSTYQPGRRSPDWVKHPFVNTTEVVIIGYRPGQGRRAGTIGSLLIATFDTGATLRFAGGVGTGFRQIDLYHLEQMLAPLHRMTPPIPDVPRQYGRDATWVEPVVIGDVAYRNRTPDGLLRHPSWRGVRPDRELPTSARPGEPGQPHLAGSMATPDGAWRIEIWRRDGTEWCRIIHGNTVIDGLDMAAAQHTLAAVGVDLADLIAAA</sequence>
<keyword evidence="8" id="KW-1185">Reference proteome</keyword>
<dbReference type="RefSeq" id="WP_229835998.1">
    <property type="nucleotide sequence ID" value="NZ_BMPI01000034.1"/>
</dbReference>
<dbReference type="PANTHER" id="PTHR45674">
    <property type="entry name" value="DNA LIGASE 1/3 FAMILY MEMBER"/>
    <property type="match status" value="1"/>
</dbReference>
<dbReference type="EMBL" id="BMPI01000034">
    <property type="protein sequence ID" value="GGM51621.1"/>
    <property type="molecule type" value="Genomic_DNA"/>
</dbReference>
<dbReference type="GO" id="GO:0005524">
    <property type="term" value="F:ATP binding"/>
    <property type="evidence" value="ECO:0007669"/>
    <property type="project" value="InterPro"/>
</dbReference>
<gene>
    <name evidence="7" type="ORF">GCM10007977_061710</name>
</gene>
<comment type="catalytic activity">
    <reaction evidence="4">
        <text>ATP + (deoxyribonucleotide)n-3'-hydroxyl + 5'-phospho-(deoxyribonucleotide)m = (deoxyribonucleotide)n+m + AMP + diphosphate.</text>
        <dbReference type="EC" id="6.5.1.1"/>
    </reaction>
</comment>
<evidence type="ECO:0000313" key="7">
    <source>
        <dbReference type="EMBL" id="GGM51621.1"/>
    </source>
</evidence>
<dbReference type="Gene3D" id="3.30.1490.70">
    <property type="match status" value="1"/>
</dbReference>
<dbReference type="CDD" id="cd07971">
    <property type="entry name" value="OBF_DNA_ligase_LigD"/>
    <property type="match status" value="1"/>
</dbReference>
<keyword evidence="3" id="KW-0436">Ligase</keyword>
<dbReference type="GO" id="GO:0003910">
    <property type="term" value="F:DNA ligase (ATP) activity"/>
    <property type="evidence" value="ECO:0007669"/>
    <property type="project" value="UniProtKB-EC"/>
</dbReference>
<dbReference type="InterPro" id="IPR014146">
    <property type="entry name" value="LigD_ligase_dom"/>
</dbReference>
<dbReference type="AlphaFoldDB" id="A0A917U2Z6"/>
<dbReference type="NCBIfam" id="TIGR02779">
    <property type="entry name" value="NHEJ_ligase_lig"/>
    <property type="match status" value="1"/>
</dbReference>
<evidence type="ECO:0000256" key="5">
    <source>
        <dbReference type="SAM" id="MobiDB-lite"/>
    </source>
</evidence>
<evidence type="ECO:0000256" key="4">
    <source>
        <dbReference type="ARBA" id="ARBA00034003"/>
    </source>
</evidence>
<dbReference type="Pfam" id="PF01068">
    <property type="entry name" value="DNA_ligase_A_M"/>
    <property type="match status" value="1"/>
</dbReference>
<dbReference type="InterPro" id="IPR012310">
    <property type="entry name" value="DNA_ligase_ATP-dep_cent"/>
</dbReference>
<comment type="similarity">
    <text evidence="1">Belongs to the ATP-dependent DNA ligase family.</text>
</comment>
<proteinExistence type="inferred from homology"/>
<dbReference type="PANTHER" id="PTHR45674:SF4">
    <property type="entry name" value="DNA LIGASE 1"/>
    <property type="match status" value="1"/>
</dbReference>
<dbReference type="InterPro" id="IPR012309">
    <property type="entry name" value="DNA_ligase_ATP-dep_C"/>
</dbReference>
<reference evidence="7" key="2">
    <citation type="submission" date="2020-09" db="EMBL/GenBank/DDBJ databases">
        <authorList>
            <person name="Sun Q."/>
            <person name="Ohkuma M."/>
        </authorList>
    </citation>
    <scope>NUCLEOTIDE SEQUENCE</scope>
    <source>
        <strain evidence="7">JCM 19831</strain>
    </source>
</reference>
<organism evidence="7 8">
    <name type="scientific">Dactylosporangium sucinum</name>
    <dbReference type="NCBI Taxonomy" id="1424081"/>
    <lineage>
        <taxon>Bacteria</taxon>
        <taxon>Bacillati</taxon>
        <taxon>Actinomycetota</taxon>
        <taxon>Actinomycetes</taxon>
        <taxon>Micromonosporales</taxon>
        <taxon>Micromonosporaceae</taxon>
        <taxon>Dactylosporangium</taxon>
    </lineage>
</organism>
<dbReference type="GO" id="GO:0006281">
    <property type="term" value="P:DNA repair"/>
    <property type="evidence" value="ECO:0007669"/>
    <property type="project" value="InterPro"/>
</dbReference>
<comment type="caution">
    <text evidence="7">The sequence shown here is derived from an EMBL/GenBank/DDBJ whole genome shotgun (WGS) entry which is preliminary data.</text>
</comment>
<feature type="region of interest" description="Disordered" evidence="5">
    <location>
        <begin position="317"/>
        <end position="345"/>
    </location>
</feature>
<dbReference type="InterPro" id="IPR050191">
    <property type="entry name" value="ATP-dep_DNA_ligase"/>
</dbReference>
<dbReference type="Pfam" id="PF04679">
    <property type="entry name" value="DNA_ligase_A_C"/>
    <property type="match status" value="1"/>
</dbReference>
<dbReference type="SUPFAM" id="SSF50249">
    <property type="entry name" value="Nucleic acid-binding proteins"/>
    <property type="match status" value="1"/>
</dbReference>
<protein>
    <recommendedName>
        <fullName evidence="2">DNA ligase (ATP)</fullName>
        <ecNumber evidence="2">6.5.1.1</ecNumber>
    </recommendedName>
</protein>
<evidence type="ECO:0000256" key="2">
    <source>
        <dbReference type="ARBA" id="ARBA00012727"/>
    </source>
</evidence>
<dbReference type="EC" id="6.5.1.1" evidence="2"/>
<dbReference type="SUPFAM" id="SSF56091">
    <property type="entry name" value="DNA ligase/mRNA capping enzyme, catalytic domain"/>
    <property type="match status" value="1"/>
</dbReference>
<name>A0A917U2Z6_9ACTN</name>
<dbReference type="Proteomes" id="UP000642070">
    <property type="component" value="Unassembled WGS sequence"/>
</dbReference>
<dbReference type="Gene3D" id="3.30.470.30">
    <property type="entry name" value="DNA ligase/mRNA capping enzyme"/>
    <property type="match status" value="1"/>
</dbReference>
<dbReference type="PROSITE" id="PS50160">
    <property type="entry name" value="DNA_LIGASE_A3"/>
    <property type="match status" value="1"/>
</dbReference>
<feature type="domain" description="ATP-dependent DNA ligase family profile" evidence="6">
    <location>
        <begin position="110"/>
        <end position="243"/>
    </location>
</feature>